<evidence type="ECO:0000256" key="6">
    <source>
        <dbReference type="SAM" id="Phobius"/>
    </source>
</evidence>
<dbReference type="SUPFAM" id="SSF103473">
    <property type="entry name" value="MFS general substrate transporter"/>
    <property type="match status" value="1"/>
</dbReference>
<dbReference type="EMBL" id="CACRUT010000005">
    <property type="protein sequence ID" value="VYT72943.1"/>
    <property type="molecule type" value="Genomic_DNA"/>
</dbReference>
<evidence type="ECO:0000256" key="3">
    <source>
        <dbReference type="ARBA" id="ARBA00022692"/>
    </source>
</evidence>
<organism evidence="8">
    <name type="scientific">Paraprevotella clara</name>
    <dbReference type="NCBI Taxonomy" id="454154"/>
    <lineage>
        <taxon>Bacteria</taxon>
        <taxon>Pseudomonadati</taxon>
        <taxon>Bacteroidota</taxon>
        <taxon>Bacteroidia</taxon>
        <taxon>Bacteroidales</taxon>
        <taxon>Prevotellaceae</taxon>
        <taxon>Paraprevotella</taxon>
    </lineage>
</organism>
<dbReference type="AlphaFoldDB" id="A0A6N2Z373"/>
<dbReference type="GO" id="GO:0005886">
    <property type="term" value="C:plasma membrane"/>
    <property type="evidence" value="ECO:0007669"/>
    <property type="project" value="UniProtKB-SubCell"/>
</dbReference>
<feature type="transmembrane region" description="Helical" evidence="6">
    <location>
        <begin position="237"/>
        <end position="255"/>
    </location>
</feature>
<dbReference type="InterPro" id="IPR036259">
    <property type="entry name" value="MFS_trans_sf"/>
</dbReference>
<keyword evidence="3 6" id="KW-0812">Transmembrane</keyword>
<protein>
    <submittedName>
        <fullName evidence="8">Inner membrane transport protein YdhP</fullName>
    </submittedName>
</protein>
<dbReference type="PROSITE" id="PS50850">
    <property type="entry name" value="MFS"/>
    <property type="match status" value="1"/>
</dbReference>
<reference evidence="8" key="1">
    <citation type="submission" date="2019-11" db="EMBL/GenBank/DDBJ databases">
        <authorList>
            <person name="Feng L."/>
        </authorList>
    </citation>
    <scope>NUCLEOTIDE SEQUENCE</scope>
    <source>
        <strain evidence="8">PclaraLFYP37</strain>
    </source>
</reference>
<keyword evidence="2" id="KW-1003">Cell membrane</keyword>
<comment type="subcellular location">
    <subcellularLocation>
        <location evidence="1">Cell membrane</location>
        <topology evidence="1">Multi-pass membrane protein</topology>
    </subcellularLocation>
</comment>
<dbReference type="Gene3D" id="1.20.1250.20">
    <property type="entry name" value="MFS general substrate transporter like domains"/>
    <property type="match status" value="2"/>
</dbReference>
<feature type="transmembrane region" description="Helical" evidence="6">
    <location>
        <begin position="93"/>
        <end position="116"/>
    </location>
</feature>
<evidence type="ECO:0000256" key="1">
    <source>
        <dbReference type="ARBA" id="ARBA00004651"/>
    </source>
</evidence>
<evidence type="ECO:0000259" key="7">
    <source>
        <dbReference type="PROSITE" id="PS50850"/>
    </source>
</evidence>
<dbReference type="InterPro" id="IPR011701">
    <property type="entry name" value="MFS"/>
</dbReference>
<dbReference type="InterPro" id="IPR050189">
    <property type="entry name" value="MFS_Efflux_Transporters"/>
</dbReference>
<feature type="transmembrane region" description="Helical" evidence="6">
    <location>
        <begin position="356"/>
        <end position="376"/>
    </location>
</feature>
<evidence type="ECO:0000256" key="2">
    <source>
        <dbReference type="ARBA" id="ARBA00022475"/>
    </source>
</evidence>
<dbReference type="RefSeq" id="WP_412443143.1">
    <property type="nucleotide sequence ID" value="NZ_CACRUT010000005.1"/>
</dbReference>
<dbReference type="PANTHER" id="PTHR43124:SF6">
    <property type="entry name" value="TRANSPORTER ARAJ-RELATED"/>
    <property type="match status" value="1"/>
</dbReference>
<feature type="transmembrane region" description="Helical" evidence="6">
    <location>
        <begin position="156"/>
        <end position="178"/>
    </location>
</feature>
<gene>
    <name evidence="8" type="primary">ydhP</name>
    <name evidence="8" type="ORF">PCLFYP37_00972</name>
</gene>
<evidence type="ECO:0000256" key="5">
    <source>
        <dbReference type="ARBA" id="ARBA00023136"/>
    </source>
</evidence>
<proteinExistence type="predicted"/>
<feature type="domain" description="Major facilitator superfamily (MFS) profile" evidence="7">
    <location>
        <begin position="4"/>
        <end position="380"/>
    </location>
</feature>
<dbReference type="NCBIfam" id="NF007498">
    <property type="entry name" value="PRK10091.1"/>
    <property type="match status" value="1"/>
</dbReference>
<feature type="transmembrane region" description="Helical" evidence="6">
    <location>
        <begin position="327"/>
        <end position="350"/>
    </location>
</feature>
<dbReference type="InterPro" id="IPR020846">
    <property type="entry name" value="MFS_dom"/>
</dbReference>
<feature type="transmembrane region" description="Helical" evidence="6">
    <location>
        <begin position="199"/>
        <end position="222"/>
    </location>
</feature>
<dbReference type="GO" id="GO:0022857">
    <property type="term" value="F:transmembrane transporter activity"/>
    <property type="evidence" value="ECO:0007669"/>
    <property type="project" value="InterPro"/>
</dbReference>
<sequence>MKKSLIALAFGTFALGMAEFVMMSILPYVAQSMQCSIPEAGHLISAYAIGVCVGAPSVVLVARKRPLHQILLVLIVIYLTGNLLMASCSDLHLGVLFRFISGLPHGAYFGVGSIVADRLAPRGKSTSAIAIMCSGMTVANLIGIPAGTWLSDMVSWRVIFLFNGAWGILTFILLYRLVPRMEPLPNTGLKGQFRFLKSAAPWLIMATTTFGNGGIFCWYSYISPLMNRIAGFAPSEITMLMVLAGGSMCVGNLLGGKLADRYTPGKTILGVQAVMILGLLTTFFLASYPSIAVLMLCVCTACLFGVSAPQQLLLLRFSKGGEMMGAALVQVAFNLGNAVGAYCGGLPITYGLPYNYPALVGAGFVVIGVISTATFCKKYQTANAMA</sequence>
<feature type="transmembrane region" description="Helical" evidence="6">
    <location>
        <begin position="42"/>
        <end position="62"/>
    </location>
</feature>
<dbReference type="CDD" id="cd17324">
    <property type="entry name" value="MFS_NepI_like"/>
    <property type="match status" value="1"/>
</dbReference>
<accession>A0A6N2Z373</accession>
<feature type="transmembrane region" description="Helical" evidence="6">
    <location>
        <begin position="128"/>
        <end position="150"/>
    </location>
</feature>
<evidence type="ECO:0000256" key="4">
    <source>
        <dbReference type="ARBA" id="ARBA00022989"/>
    </source>
</evidence>
<keyword evidence="5 6" id="KW-0472">Membrane</keyword>
<dbReference type="Pfam" id="PF07690">
    <property type="entry name" value="MFS_1"/>
    <property type="match status" value="1"/>
</dbReference>
<feature type="transmembrane region" description="Helical" evidence="6">
    <location>
        <begin position="69"/>
        <end position="87"/>
    </location>
</feature>
<evidence type="ECO:0000313" key="8">
    <source>
        <dbReference type="EMBL" id="VYT72943.1"/>
    </source>
</evidence>
<name>A0A6N2Z373_9BACT</name>
<dbReference type="PANTHER" id="PTHR43124">
    <property type="entry name" value="PURINE EFFLUX PUMP PBUE"/>
    <property type="match status" value="1"/>
</dbReference>
<keyword evidence="4 6" id="KW-1133">Transmembrane helix</keyword>
<feature type="transmembrane region" description="Helical" evidence="6">
    <location>
        <begin position="267"/>
        <end position="285"/>
    </location>
</feature>
<feature type="transmembrane region" description="Helical" evidence="6">
    <location>
        <begin position="291"/>
        <end position="315"/>
    </location>
</feature>